<dbReference type="GO" id="GO:0002188">
    <property type="term" value="P:translation reinitiation"/>
    <property type="evidence" value="ECO:0007669"/>
    <property type="project" value="TreeGrafter"/>
</dbReference>
<feature type="compositionally biased region" description="Gly residues" evidence="5">
    <location>
        <begin position="1179"/>
        <end position="1188"/>
    </location>
</feature>
<feature type="compositionally biased region" description="Basic and acidic residues" evidence="5">
    <location>
        <begin position="341"/>
        <end position="353"/>
    </location>
</feature>
<keyword evidence="2" id="KW-0396">Initiation factor</keyword>
<feature type="region of interest" description="Disordered" evidence="5">
    <location>
        <begin position="916"/>
        <end position="992"/>
    </location>
</feature>
<dbReference type="GO" id="GO:0001732">
    <property type="term" value="P:formation of cytoplasmic translation initiation complex"/>
    <property type="evidence" value="ECO:0007669"/>
    <property type="project" value="TreeGrafter"/>
</dbReference>
<dbReference type="InterPro" id="IPR027512">
    <property type="entry name" value="EIF3A"/>
</dbReference>
<feature type="compositionally biased region" description="Basic and acidic residues" evidence="5">
    <location>
        <begin position="1025"/>
        <end position="1066"/>
    </location>
</feature>
<keyword evidence="3" id="KW-0648">Protein biosynthesis</keyword>
<dbReference type="HOGENOM" id="CLU_002096_1_1_1"/>
<keyword evidence="8" id="KW-1185">Reference proteome</keyword>
<feature type="coiled-coil region" evidence="4">
    <location>
        <begin position="815"/>
        <end position="856"/>
    </location>
</feature>
<dbReference type="GO" id="GO:0003729">
    <property type="term" value="F:mRNA binding"/>
    <property type="evidence" value="ECO:0007669"/>
    <property type="project" value="TreeGrafter"/>
</dbReference>
<evidence type="ECO:0000313" key="8">
    <source>
        <dbReference type="Proteomes" id="UP000013827"/>
    </source>
</evidence>
<protein>
    <recommendedName>
        <fullName evidence="6">eIF3a PCI domain-containing protein</fullName>
    </recommendedName>
</protein>
<dbReference type="KEGG" id="ehx:EMIHUDRAFT_469452"/>
<dbReference type="Pfam" id="PF22591">
    <property type="entry name" value="eIF3a_PCI_TPR-like"/>
    <property type="match status" value="2"/>
</dbReference>
<feature type="compositionally biased region" description="Basic and acidic residues" evidence="5">
    <location>
        <begin position="1195"/>
        <end position="1210"/>
    </location>
</feature>
<proteinExistence type="predicted"/>
<dbReference type="Gene3D" id="1.25.40.860">
    <property type="match status" value="2"/>
</dbReference>
<dbReference type="STRING" id="2903.R1EAG0"/>
<dbReference type="Proteomes" id="UP000013827">
    <property type="component" value="Unassembled WGS sequence"/>
</dbReference>
<reference evidence="7" key="2">
    <citation type="submission" date="2024-10" db="UniProtKB">
        <authorList>
            <consortium name="EnsemblProtists"/>
        </authorList>
    </citation>
    <scope>IDENTIFICATION</scope>
</reference>
<feature type="compositionally biased region" description="Basic and acidic residues" evidence="5">
    <location>
        <begin position="1139"/>
        <end position="1177"/>
    </location>
</feature>
<dbReference type="GeneID" id="17269235"/>
<feature type="region of interest" description="Disordered" evidence="5">
    <location>
        <begin position="1005"/>
        <end position="1255"/>
    </location>
</feature>
<evidence type="ECO:0000313" key="7">
    <source>
        <dbReference type="EnsemblProtists" id="EOD23695"/>
    </source>
</evidence>
<feature type="region of interest" description="Disordered" evidence="5">
    <location>
        <begin position="341"/>
        <end position="367"/>
    </location>
</feature>
<feature type="domain" description="eIF3a PCI" evidence="6">
    <location>
        <begin position="178"/>
        <end position="308"/>
    </location>
</feature>
<dbReference type="PaxDb" id="2903-EOD23695"/>
<dbReference type="PANTHER" id="PTHR14005">
    <property type="entry name" value="EUKARYOTIC TRANSLATION INITIATION FACTOR 3, THETA SUBUNIT"/>
    <property type="match status" value="1"/>
</dbReference>
<dbReference type="PANTHER" id="PTHR14005:SF0">
    <property type="entry name" value="EUKARYOTIC TRANSLATION INITIATION FACTOR 3 SUBUNIT A"/>
    <property type="match status" value="1"/>
</dbReference>
<feature type="compositionally biased region" description="Basic and acidic residues" evidence="5">
    <location>
        <begin position="731"/>
        <end position="771"/>
    </location>
</feature>
<organism evidence="7 8">
    <name type="scientific">Emiliania huxleyi (strain CCMP1516)</name>
    <dbReference type="NCBI Taxonomy" id="280463"/>
    <lineage>
        <taxon>Eukaryota</taxon>
        <taxon>Haptista</taxon>
        <taxon>Haptophyta</taxon>
        <taxon>Prymnesiophyceae</taxon>
        <taxon>Isochrysidales</taxon>
        <taxon>Noelaerhabdaceae</taxon>
        <taxon>Emiliania</taxon>
    </lineage>
</organism>
<accession>A0A0D3JJL0</accession>
<dbReference type="Gene3D" id="4.10.860.10">
    <property type="entry name" value="UVR domain"/>
    <property type="match status" value="1"/>
</dbReference>
<keyword evidence="1" id="KW-0963">Cytoplasm</keyword>
<feature type="compositionally biased region" description="Gly residues" evidence="5">
    <location>
        <begin position="1123"/>
        <end position="1132"/>
    </location>
</feature>
<feature type="compositionally biased region" description="Basic and acidic residues" evidence="5">
    <location>
        <begin position="916"/>
        <end position="976"/>
    </location>
</feature>
<evidence type="ECO:0000256" key="2">
    <source>
        <dbReference type="ARBA" id="ARBA00022540"/>
    </source>
</evidence>
<feature type="region of interest" description="Disordered" evidence="5">
    <location>
        <begin position="706"/>
        <end position="794"/>
    </location>
</feature>
<evidence type="ECO:0000256" key="5">
    <source>
        <dbReference type="SAM" id="MobiDB-lite"/>
    </source>
</evidence>
<dbReference type="GO" id="GO:0043614">
    <property type="term" value="C:multi-eIF complex"/>
    <property type="evidence" value="ECO:0007669"/>
    <property type="project" value="TreeGrafter"/>
</dbReference>
<dbReference type="GO" id="GO:0071540">
    <property type="term" value="C:eukaryotic translation initiation factor 3 complex, eIF3e"/>
    <property type="evidence" value="ECO:0007669"/>
    <property type="project" value="TreeGrafter"/>
</dbReference>
<evidence type="ECO:0000256" key="1">
    <source>
        <dbReference type="ARBA" id="ARBA00022490"/>
    </source>
</evidence>
<dbReference type="EnsemblProtists" id="EOD23695">
    <property type="protein sequence ID" value="EOD23695"/>
    <property type="gene ID" value="EMIHUDRAFT_469452"/>
</dbReference>
<dbReference type="InterPro" id="IPR054711">
    <property type="entry name" value="eIF3a_PCI_TPR-like"/>
</dbReference>
<feature type="compositionally biased region" description="Basic and acidic residues" evidence="5">
    <location>
        <begin position="706"/>
        <end position="718"/>
    </location>
</feature>
<dbReference type="GO" id="GO:0071541">
    <property type="term" value="C:eukaryotic translation initiation factor 3 complex, eIF3m"/>
    <property type="evidence" value="ECO:0007669"/>
    <property type="project" value="TreeGrafter"/>
</dbReference>
<feature type="domain" description="eIF3a PCI" evidence="6">
    <location>
        <begin position="310"/>
        <end position="541"/>
    </location>
</feature>
<name>A0A0D3JJL0_EMIH1</name>
<evidence type="ECO:0000256" key="4">
    <source>
        <dbReference type="SAM" id="Coils"/>
    </source>
</evidence>
<feature type="compositionally biased region" description="Basic and acidic residues" evidence="5">
    <location>
        <begin position="1079"/>
        <end position="1121"/>
    </location>
</feature>
<dbReference type="GO" id="GO:0003743">
    <property type="term" value="F:translation initiation factor activity"/>
    <property type="evidence" value="ECO:0007669"/>
    <property type="project" value="UniProtKB-KW"/>
</dbReference>
<reference evidence="8" key="1">
    <citation type="journal article" date="2013" name="Nature">
        <title>Pan genome of the phytoplankton Emiliania underpins its global distribution.</title>
        <authorList>
            <person name="Read B.A."/>
            <person name="Kegel J."/>
            <person name="Klute M.J."/>
            <person name="Kuo A."/>
            <person name="Lefebvre S.C."/>
            <person name="Maumus F."/>
            <person name="Mayer C."/>
            <person name="Miller J."/>
            <person name="Monier A."/>
            <person name="Salamov A."/>
            <person name="Young J."/>
            <person name="Aguilar M."/>
            <person name="Claverie J.M."/>
            <person name="Frickenhaus S."/>
            <person name="Gonzalez K."/>
            <person name="Herman E.K."/>
            <person name="Lin Y.C."/>
            <person name="Napier J."/>
            <person name="Ogata H."/>
            <person name="Sarno A.F."/>
            <person name="Shmutz J."/>
            <person name="Schroeder D."/>
            <person name="de Vargas C."/>
            <person name="Verret F."/>
            <person name="von Dassow P."/>
            <person name="Valentin K."/>
            <person name="Van de Peer Y."/>
            <person name="Wheeler G."/>
            <person name="Dacks J.B."/>
            <person name="Delwiche C.F."/>
            <person name="Dyhrman S.T."/>
            <person name="Glockner G."/>
            <person name="John U."/>
            <person name="Richards T."/>
            <person name="Worden A.Z."/>
            <person name="Zhang X."/>
            <person name="Grigoriev I.V."/>
            <person name="Allen A.E."/>
            <person name="Bidle K."/>
            <person name="Borodovsky M."/>
            <person name="Bowler C."/>
            <person name="Brownlee C."/>
            <person name="Cock J.M."/>
            <person name="Elias M."/>
            <person name="Gladyshev V.N."/>
            <person name="Groth M."/>
            <person name="Guda C."/>
            <person name="Hadaegh A."/>
            <person name="Iglesias-Rodriguez M.D."/>
            <person name="Jenkins J."/>
            <person name="Jones B.M."/>
            <person name="Lawson T."/>
            <person name="Leese F."/>
            <person name="Lindquist E."/>
            <person name="Lobanov A."/>
            <person name="Lomsadze A."/>
            <person name="Malik S.B."/>
            <person name="Marsh M.E."/>
            <person name="Mackinder L."/>
            <person name="Mock T."/>
            <person name="Mueller-Roeber B."/>
            <person name="Pagarete A."/>
            <person name="Parker M."/>
            <person name="Probert I."/>
            <person name="Quesneville H."/>
            <person name="Raines C."/>
            <person name="Rensing S.A."/>
            <person name="Riano-Pachon D.M."/>
            <person name="Richier S."/>
            <person name="Rokitta S."/>
            <person name="Shiraiwa Y."/>
            <person name="Soanes D.M."/>
            <person name="van der Giezen M."/>
            <person name="Wahlund T.M."/>
            <person name="Williams B."/>
            <person name="Wilson W."/>
            <person name="Wolfe G."/>
            <person name="Wurch L.L."/>
        </authorList>
    </citation>
    <scope>NUCLEOTIDE SEQUENCE</scope>
</reference>
<evidence type="ECO:0000256" key="3">
    <source>
        <dbReference type="ARBA" id="ARBA00022917"/>
    </source>
</evidence>
<dbReference type="RefSeq" id="XP_005776124.1">
    <property type="nucleotide sequence ID" value="XM_005776067.1"/>
</dbReference>
<sequence length="1255" mass="140613">MLATLAAQHVRRAAARRALHGRGAGSAVATAPATRQSVMGAPAPLYGRRRGFHKYLNPLRYIHIFNPLLFAFSHIMPKLITPFYNTFGIPGLLALPWVTLTLEKVSYDTLAAARGYDLEAEHEAKVAAAGGTLHGGFPSGGAALPNCSLIPVRGEQDRLILSWLGDRPRGEPHFQKPENALRRADELYAVGQKEPALVALHDVLSSKRHRTWQPMMEEVMKRFLTICVEMRRGKASKDGLIQYRIICQQMNVNSLEAVLRHFMQLAHEGAQAALELAEKTISDKVANLLDFDDLEAEETPESLMLATIGASQAFEFCKTYKRAVEFRRLCEILRNHIHSQTKVDPKWKDREPPTPEALQARSSRPHSTAAGAVHLETRFGQLATAVEMELWQEAYRTVEDVHALTLLMKKPPKPSSMASYHAQLAQVFWVAGNGLFHAYSLTRSYATAKSLKAAPSEAELTALASRAVLAALSVPPSSPVLDLNLLEYDLEHEKTKRMAQMLSFPSTASRATLLAEVVASGLLEAAAPEVRELHALVERKQVPLDLAAAAAPVLAKLAASDACGQYDLPLRRLVALRMLQQMERLYLTISIDKAADAITVLQWPQIEALLVWADLVSLRIDYKLGQLNQQRNKADAAASSEVRESLAGFASALDAVNQHLRSADLEKHAAETRARLQEAIGKSLEEEHQKVLARRLVIERRKEEQERLAMEEDKEKSRLKAQRQRAEEEEEKARLQADAERRDAEREHRTREEAEAAERRKLAEQMAEQRKTMKVAKKKGWGEGGGKVETDVDKLAEKDRSELMREQKMLLMDERQEFEKRLESMGKRHDHLERARREGERDLLELRWQAQQAEDKKLHEANAASLALKMKESRAHDLQQKARFSRMAAAADAFTKRVLATRAVAHEAVVAAWRVEQSERREAARRARRIQEAQEAARKKQEAEEERKRVLERQKAREKELEEKEALARLAAREQAGKWAPTHTSRDHDSTTWLATWQVGKSWAADDDDEELPDLQMAKAALGGDKFEAKPKPEERAPPGGDARPRPFERRDRPPNPDGEGWERHPLGGRPADGPPSRGGDRWTSDPRDRGPPREGPPPRRDGPPGRDFGEMRRGGDERGPPQRGGFGGGDRGPPQRGGFDERGPPRRGFEDRGPPRRDFGDDRGPPRRDFGDERGPPQRGGFGGGDRGPPQRGGFDERGPPRRGFEDGRPAGGKGDGPPPRRGFDDRDRPPPRRDGPPPRRDEGKGDPERSWRR</sequence>
<feature type="compositionally biased region" description="Basic and acidic residues" evidence="5">
    <location>
        <begin position="1223"/>
        <end position="1255"/>
    </location>
</feature>
<keyword evidence="4" id="KW-0175">Coiled coil</keyword>
<dbReference type="AlphaFoldDB" id="A0A0D3JJL0"/>
<evidence type="ECO:0000259" key="6">
    <source>
        <dbReference type="Pfam" id="PF22591"/>
    </source>
</evidence>
<dbReference type="eggNOG" id="KOG2072">
    <property type="taxonomic scope" value="Eukaryota"/>
</dbReference>